<dbReference type="Proteomes" id="UP000054485">
    <property type="component" value="Unassembled WGS sequence"/>
</dbReference>
<organism evidence="2 3">
    <name type="scientific">Suillus luteus UH-Slu-Lm8-n1</name>
    <dbReference type="NCBI Taxonomy" id="930992"/>
    <lineage>
        <taxon>Eukaryota</taxon>
        <taxon>Fungi</taxon>
        <taxon>Dikarya</taxon>
        <taxon>Basidiomycota</taxon>
        <taxon>Agaricomycotina</taxon>
        <taxon>Agaricomycetes</taxon>
        <taxon>Agaricomycetidae</taxon>
        <taxon>Boletales</taxon>
        <taxon>Suillineae</taxon>
        <taxon>Suillaceae</taxon>
        <taxon>Suillus</taxon>
    </lineage>
</organism>
<evidence type="ECO:0000256" key="1">
    <source>
        <dbReference type="SAM" id="Phobius"/>
    </source>
</evidence>
<keyword evidence="3" id="KW-1185">Reference proteome</keyword>
<proteinExistence type="predicted"/>
<dbReference type="HOGENOM" id="CLU_2401135_0_0_1"/>
<dbReference type="InParanoid" id="A0A0D0BQ07"/>
<evidence type="ECO:0000313" key="2">
    <source>
        <dbReference type="EMBL" id="KIK45203.1"/>
    </source>
</evidence>
<name>A0A0D0BQ07_9AGAM</name>
<reference evidence="2 3" key="1">
    <citation type="submission" date="2014-04" db="EMBL/GenBank/DDBJ databases">
        <authorList>
            <consortium name="DOE Joint Genome Institute"/>
            <person name="Kuo A."/>
            <person name="Ruytinx J."/>
            <person name="Rineau F."/>
            <person name="Colpaert J."/>
            <person name="Kohler A."/>
            <person name="Nagy L.G."/>
            <person name="Floudas D."/>
            <person name="Copeland A."/>
            <person name="Barry K.W."/>
            <person name="Cichocki N."/>
            <person name="Veneault-Fourrey C."/>
            <person name="LaButti K."/>
            <person name="Lindquist E.A."/>
            <person name="Lipzen A."/>
            <person name="Lundell T."/>
            <person name="Morin E."/>
            <person name="Murat C."/>
            <person name="Sun H."/>
            <person name="Tunlid A."/>
            <person name="Henrissat B."/>
            <person name="Grigoriev I.V."/>
            <person name="Hibbett D.S."/>
            <person name="Martin F."/>
            <person name="Nordberg H.P."/>
            <person name="Cantor M.N."/>
            <person name="Hua S.X."/>
        </authorList>
    </citation>
    <scope>NUCLEOTIDE SEQUENCE [LARGE SCALE GENOMIC DNA]</scope>
    <source>
        <strain evidence="2 3">UH-Slu-Lm8-n1</strain>
    </source>
</reference>
<dbReference type="AlphaFoldDB" id="A0A0D0BQ07"/>
<sequence length="93" mass="10707">MVQWREEVFHHSQNLQNDSSSFSPFKCLHIGNIFKLLSVSVPVLALLIISRLPQARHIRYLSPPSKHLEECAPFAEFIAVVACRAFLDCWENE</sequence>
<protein>
    <submittedName>
        <fullName evidence="2">Uncharacterized protein</fullName>
    </submittedName>
</protein>
<feature type="transmembrane region" description="Helical" evidence="1">
    <location>
        <begin position="28"/>
        <end position="49"/>
    </location>
</feature>
<evidence type="ECO:0000313" key="3">
    <source>
        <dbReference type="Proteomes" id="UP000054485"/>
    </source>
</evidence>
<keyword evidence="1" id="KW-0472">Membrane</keyword>
<dbReference type="EMBL" id="KN835176">
    <property type="protein sequence ID" value="KIK45203.1"/>
    <property type="molecule type" value="Genomic_DNA"/>
</dbReference>
<gene>
    <name evidence="2" type="ORF">CY34DRAFT_553464</name>
</gene>
<accession>A0A0D0BQ07</accession>
<keyword evidence="1" id="KW-0812">Transmembrane</keyword>
<keyword evidence="1" id="KW-1133">Transmembrane helix</keyword>
<reference evidence="3" key="2">
    <citation type="submission" date="2015-01" db="EMBL/GenBank/DDBJ databases">
        <title>Evolutionary Origins and Diversification of the Mycorrhizal Mutualists.</title>
        <authorList>
            <consortium name="DOE Joint Genome Institute"/>
            <consortium name="Mycorrhizal Genomics Consortium"/>
            <person name="Kohler A."/>
            <person name="Kuo A."/>
            <person name="Nagy L.G."/>
            <person name="Floudas D."/>
            <person name="Copeland A."/>
            <person name="Barry K.W."/>
            <person name="Cichocki N."/>
            <person name="Veneault-Fourrey C."/>
            <person name="LaButti K."/>
            <person name="Lindquist E.A."/>
            <person name="Lipzen A."/>
            <person name="Lundell T."/>
            <person name="Morin E."/>
            <person name="Murat C."/>
            <person name="Riley R."/>
            <person name="Ohm R."/>
            <person name="Sun H."/>
            <person name="Tunlid A."/>
            <person name="Henrissat B."/>
            <person name="Grigoriev I.V."/>
            <person name="Hibbett D.S."/>
            <person name="Martin F."/>
        </authorList>
    </citation>
    <scope>NUCLEOTIDE SEQUENCE [LARGE SCALE GENOMIC DNA]</scope>
    <source>
        <strain evidence="3">UH-Slu-Lm8-n1</strain>
    </source>
</reference>